<dbReference type="AlphaFoldDB" id="A0AAE1WU88"/>
<reference evidence="2" key="2">
    <citation type="journal article" date="2024" name="Plant">
        <title>Genomic evolution and insights into agronomic trait innovations of Sesamum species.</title>
        <authorList>
            <person name="Miao H."/>
            <person name="Wang L."/>
            <person name="Qu L."/>
            <person name="Liu H."/>
            <person name="Sun Y."/>
            <person name="Le M."/>
            <person name="Wang Q."/>
            <person name="Wei S."/>
            <person name="Zheng Y."/>
            <person name="Lin W."/>
            <person name="Duan Y."/>
            <person name="Cao H."/>
            <person name="Xiong S."/>
            <person name="Wang X."/>
            <person name="Wei L."/>
            <person name="Li C."/>
            <person name="Ma Q."/>
            <person name="Ju M."/>
            <person name="Zhao R."/>
            <person name="Li G."/>
            <person name="Mu C."/>
            <person name="Tian Q."/>
            <person name="Mei H."/>
            <person name="Zhang T."/>
            <person name="Gao T."/>
            <person name="Zhang H."/>
        </authorList>
    </citation>
    <scope>NUCLEOTIDE SEQUENCE</scope>
    <source>
        <strain evidence="2">K16</strain>
    </source>
</reference>
<evidence type="ECO:0000313" key="3">
    <source>
        <dbReference type="Proteomes" id="UP001289374"/>
    </source>
</evidence>
<sequence length="697" mass="76026">MNFLMLRGSTLEGLIADEKLPQRTSSESHISETNDYGDDNDGSGSSGKSDSQLDGHTDVSENGGSIIIPCSEQIRILACLPACKQDTEVITPFKVAAVMNKNGLRPNPRKQNDKVGEEPNPVSQAVDAQQNNQNGDIMMKGNIDSQKYVSTGESLLRMENHRRQTEQLLQRFNSSHFFARIAESNEPLWSKTRAQEAHPTQKLKEDSSSAAKTLRNKNPISAVIDRGTFDARTSGGVARGAVKCCSLPSGDIVDLKILCETTLGSTNMVFFYTVQTVLLQVNVGVEFMRDPILEILQFEKHHKRNPTLENEHTLTSFNDDPSSELLKWLLPLEKSLPPRTKSPPILSSTTSIRSTSARTTVSGSSGSQLFSFGHFRSYSMSSLPPNMSPPQTIPKPTAKPSFDPEDWSQFSFRKFVESGKSGNEVLLSFRGVPLEPERFSVRCGLEGIFTPGRRRGEEHSFILKPAKTLLKHPKGQTYGNLRLPHLSPASAGSGWHPPSTEGNIVEPRPINFPFLYHVDAIILILTLQASNMTFEDLTLTVLAPASFTSPCVLSLSNSPSSPLSPFAASGEPAEKVNSDAKKAAVHGVSSVSLNQGQDVVDGDASQSVPIKEDPMPISDAVPKSDLGCTHLWLQSRVPLGCVPSQSTTTIKLEVLPLTDGIITLDSLRIDVKEKGLTYIPEHELKIHATASIATARK</sequence>
<keyword evidence="3" id="KW-1185">Reference proteome</keyword>
<comment type="caution">
    <text evidence="2">The sequence shown here is derived from an EMBL/GenBank/DDBJ whole genome shotgun (WGS) entry which is preliminary data.</text>
</comment>
<feature type="region of interest" description="Disordered" evidence="1">
    <location>
        <begin position="101"/>
        <end position="126"/>
    </location>
</feature>
<feature type="compositionally biased region" description="Polar residues" evidence="1">
    <location>
        <begin position="22"/>
        <end position="34"/>
    </location>
</feature>
<feature type="region of interest" description="Disordered" evidence="1">
    <location>
        <begin position="339"/>
        <end position="365"/>
    </location>
</feature>
<dbReference type="Proteomes" id="UP001289374">
    <property type="component" value="Unassembled WGS sequence"/>
</dbReference>
<evidence type="ECO:0000256" key="1">
    <source>
        <dbReference type="SAM" id="MobiDB-lite"/>
    </source>
</evidence>
<name>A0AAE1WU88_9LAMI</name>
<evidence type="ECO:0000313" key="2">
    <source>
        <dbReference type="EMBL" id="KAK4399773.1"/>
    </source>
</evidence>
<dbReference type="PANTHER" id="PTHR36034:SF2">
    <property type="entry name" value="EXPRESSED PROTEIN"/>
    <property type="match status" value="1"/>
</dbReference>
<feature type="region of interest" description="Disordered" evidence="1">
    <location>
        <begin position="17"/>
        <end position="60"/>
    </location>
</feature>
<reference evidence="2" key="1">
    <citation type="submission" date="2020-06" db="EMBL/GenBank/DDBJ databases">
        <authorList>
            <person name="Li T."/>
            <person name="Hu X."/>
            <person name="Zhang T."/>
            <person name="Song X."/>
            <person name="Zhang H."/>
            <person name="Dai N."/>
            <person name="Sheng W."/>
            <person name="Hou X."/>
            <person name="Wei L."/>
        </authorList>
    </citation>
    <scope>NUCLEOTIDE SEQUENCE</scope>
    <source>
        <strain evidence="2">K16</strain>
        <tissue evidence="2">Leaf</tissue>
    </source>
</reference>
<feature type="region of interest" description="Disordered" evidence="1">
    <location>
        <begin position="191"/>
        <end position="214"/>
    </location>
</feature>
<proteinExistence type="predicted"/>
<dbReference type="PANTHER" id="PTHR36034">
    <property type="entry name" value="EXPRESSED PROTEIN"/>
    <property type="match status" value="1"/>
</dbReference>
<organism evidence="2 3">
    <name type="scientific">Sesamum angolense</name>
    <dbReference type="NCBI Taxonomy" id="2727404"/>
    <lineage>
        <taxon>Eukaryota</taxon>
        <taxon>Viridiplantae</taxon>
        <taxon>Streptophyta</taxon>
        <taxon>Embryophyta</taxon>
        <taxon>Tracheophyta</taxon>
        <taxon>Spermatophyta</taxon>
        <taxon>Magnoliopsida</taxon>
        <taxon>eudicotyledons</taxon>
        <taxon>Gunneridae</taxon>
        <taxon>Pentapetalae</taxon>
        <taxon>asterids</taxon>
        <taxon>lamiids</taxon>
        <taxon>Lamiales</taxon>
        <taxon>Pedaliaceae</taxon>
        <taxon>Sesamum</taxon>
    </lineage>
</organism>
<dbReference type="EMBL" id="JACGWL010000006">
    <property type="protein sequence ID" value="KAK4399773.1"/>
    <property type="molecule type" value="Genomic_DNA"/>
</dbReference>
<protein>
    <submittedName>
        <fullName evidence="2">Uncharacterized protein</fullName>
    </submittedName>
</protein>
<accession>A0AAE1WU88</accession>
<gene>
    <name evidence="2" type="ORF">Sango_1083400</name>
</gene>
<feature type="region of interest" description="Disordered" evidence="1">
    <location>
        <begin position="381"/>
        <end position="401"/>
    </location>
</feature>